<evidence type="ECO:0000256" key="7">
    <source>
        <dbReference type="ARBA" id="ARBA00023136"/>
    </source>
</evidence>
<organism evidence="10 11">
    <name type="scientific">Nematostella vectensis</name>
    <name type="common">Starlet sea anemone</name>
    <dbReference type="NCBI Taxonomy" id="45351"/>
    <lineage>
        <taxon>Eukaryota</taxon>
        <taxon>Metazoa</taxon>
        <taxon>Cnidaria</taxon>
        <taxon>Anthozoa</taxon>
        <taxon>Hexacorallia</taxon>
        <taxon>Actiniaria</taxon>
        <taxon>Edwardsiidae</taxon>
        <taxon>Nematostella</taxon>
    </lineage>
</organism>
<dbReference type="InParanoid" id="A7RUA7"/>
<dbReference type="EMBL" id="DS469539">
    <property type="protein sequence ID" value="EDO44982.1"/>
    <property type="molecule type" value="Genomic_DNA"/>
</dbReference>
<keyword evidence="5" id="KW-1133">Transmembrane helix</keyword>
<dbReference type="GO" id="GO:0000139">
    <property type="term" value="C:Golgi membrane"/>
    <property type="evidence" value="ECO:0007669"/>
    <property type="project" value="UniProtKB-SubCell"/>
</dbReference>
<dbReference type="GO" id="GO:0008146">
    <property type="term" value="F:sulfotransferase activity"/>
    <property type="evidence" value="ECO:0000318"/>
    <property type="project" value="GO_Central"/>
</dbReference>
<keyword evidence="7" id="KW-0472">Membrane</keyword>
<dbReference type="PANTHER" id="PTHR12137">
    <property type="entry name" value="CARBOHYDRATE SULFOTRANSFERASE"/>
    <property type="match status" value="1"/>
</dbReference>
<keyword evidence="9" id="KW-0119">Carbohydrate metabolism</keyword>
<keyword evidence="9" id="KW-0735">Signal-anchor</keyword>
<dbReference type="OMA" id="HNLLYCY"/>
<sequence>MLPRGTKDLQVHPYMFRNIIVNDKHNLLYCYIPKVACSNWKRVLMVLNGDTTDPYTINTADVHNRSLGYFRYLNEYSPTEIVHRLKNYYKFLFVRHPYERLVSAYRNKFIDSYNYTLFKQLYGRRIIKHFRRNPDQRSLKTGEGVSFTEFVSYLLASDSEFSDRHWQQYDLLCRPCLIYYDYVGKFENLRSDADDLLRLLGVEDRVQFPHNMSSGYKTSSSHLAKQYFRQLPLELKDRLRKLYKHDLNMFGYSAEDFE</sequence>
<evidence type="ECO:0000256" key="5">
    <source>
        <dbReference type="ARBA" id="ARBA00022989"/>
    </source>
</evidence>
<evidence type="ECO:0000256" key="6">
    <source>
        <dbReference type="ARBA" id="ARBA00023034"/>
    </source>
</evidence>
<proteinExistence type="inferred from homology"/>
<dbReference type="SUPFAM" id="SSF52540">
    <property type="entry name" value="P-loop containing nucleoside triphosphate hydrolases"/>
    <property type="match status" value="1"/>
</dbReference>
<dbReference type="Pfam" id="PF03567">
    <property type="entry name" value="Sulfotransfer_2"/>
    <property type="match status" value="1"/>
</dbReference>
<gene>
    <name evidence="10" type="ORF">NEMVEDRAFT_v1g93663</name>
</gene>
<comment type="similarity">
    <text evidence="2 9">Belongs to the sulfotransferase 2 family.</text>
</comment>
<evidence type="ECO:0000256" key="1">
    <source>
        <dbReference type="ARBA" id="ARBA00004323"/>
    </source>
</evidence>
<evidence type="ECO:0000256" key="3">
    <source>
        <dbReference type="ARBA" id="ARBA00022679"/>
    </source>
</evidence>
<evidence type="ECO:0000256" key="4">
    <source>
        <dbReference type="ARBA" id="ARBA00022692"/>
    </source>
</evidence>
<dbReference type="InterPro" id="IPR027417">
    <property type="entry name" value="P-loop_NTPase"/>
</dbReference>
<dbReference type="PANTHER" id="PTHR12137:SF54">
    <property type="entry name" value="CARBOHYDRATE SULFOTRANSFERASE"/>
    <property type="match status" value="1"/>
</dbReference>
<evidence type="ECO:0000256" key="9">
    <source>
        <dbReference type="RuleBase" id="RU364020"/>
    </source>
</evidence>
<keyword evidence="11" id="KW-1185">Reference proteome</keyword>
<dbReference type="InterPro" id="IPR018011">
    <property type="entry name" value="Carb_sulfotrans_8-10"/>
</dbReference>
<reference evidence="10 11" key="1">
    <citation type="journal article" date="2007" name="Science">
        <title>Sea anemone genome reveals ancestral eumetazoan gene repertoire and genomic organization.</title>
        <authorList>
            <person name="Putnam N.H."/>
            <person name="Srivastava M."/>
            <person name="Hellsten U."/>
            <person name="Dirks B."/>
            <person name="Chapman J."/>
            <person name="Salamov A."/>
            <person name="Terry A."/>
            <person name="Shapiro H."/>
            <person name="Lindquist E."/>
            <person name="Kapitonov V.V."/>
            <person name="Jurka J."/>
            <person name="Genikhovich G."/>
            <person name="Grigoriev I.V."/>
            <person name="Lucas S.M."/>
            <person name="Steele R.E."/>
            <person name="Finnerty J.R."/>
            <person name="Technau U."/>
            <person name="Martindale M.Q."/>
            <person name="Rokhsar D.S."/>
        </authorList>
    </citation>
    <scope>NUCLEOTIDE SEQUENCE [LARGE SCALE GENOMIC DNA]</scope>
    <source>
        <strain evidence="11">CH2 X CH6</strain>
    </source>
</reference>
<dbReference type="EC" id="2.8.2.-" evidence="9"/>
<protein>
    <recommendedName>
        <fullName evidence="9">Carbohydrate sulfotransferase</fullName>
        <ecNumber evidence="9">2.8.2.-</ecNumber>
    </recommendedName>
</protein>
<dbReference type="PhylomeDB" id="A7RUA7"/>
<keyword evidence="8 9" id="KW-0325">Glycoprotein</keyword>
<dbReference type="HOGENOM" id="CLU_043398_1_2_1"/>
<evidence type="ECO:0000313" key="11">
    <source>
        <dbReference type="Proteomes" id="UP000001593"/>
    </source>
</evidence>
<dbReference type="FunCoup" id="A7RUA7">
    <property type="interactions" value="3"/>
</dbReference>
<dbReference type="eggNOG" id="KOG4651">
    <property type="taxonomic scope" value="Eukaryota"/>
</dbReference>
<accession>A7RUA7</accession>
<comment type="subcellular location">
    <subcellularLocation>
        <location evidence="1 9">Golgi apparatus membrane</location>
        <topology evidence="1 9">Single-pass type II membrane protein</topology>
    </subcellularLocation>
</comment>
<evidence type="ECO:0000256" key="2">
    <source>
        <dbReference type="ARBA" id="ARBA00006339"/>
    </source>
</evidence>
<dbReference type="Proteomes" id="UP000001593">
    <property type="component" value="Unassembled WGS sequence"/>
</dbReference>
<evidence type="ECO:0000313" key="10">
    <source>
        <dbReference type="EMBL" id="EDO44982.1"/>
    </source>
</evidence>
<dbReference type="GO" id="GO:0016051">
    <property type="term" value="P:carbohydrate biosynthetic process"/>
    <property type="evidence" value="ECO:0007669"/>
    <property type="project" value="InterPro"/>
</dbReference>
<evidence type="ECO:0000256" key="8">
    <source>
        <dbReference type="ARBA" id="ARBA00023180"/>
    </source>
</evidence>
<name>A7RUA7_NEMVE</name>
<keyword evidence="6 9" id="KW-0333">Golgi apparatus</keyword>
<keyword evidence="4" id="KW-0812">Transmembrane</keyword>
<dbReference type="AlphaFoldDB" id="A7RUA7"/>
<dbReference type="STRING" id="45351.A7RUA7"/>
<keyword evidence="3 9" id="KW-0808">Transferase</keyword>
<dbReference type="InterPro" id="IPR005331">
    <property type="entry name" value="Sulfotransferase"/>
</dbReference>